<gene>
    <name evidence="1" type="ORF">FHX52_0852</name>
</gene>
<dbReference type="EMBL" id="VFQF01000001">
    <property type="protein sequence ID" value="TQN47737.1"/>
    <property type="molecule type" value="Genomic_DNA"/>
</dbReference>
<dbReference type="InterPro" id="IPR012349">
    <property type="entry name" value="Split_barrel_FMN-bd"/>
</dbReference>
<comment type="caution">
    <text evidence="1">The sequence shown here is derived from an EMBL/GenBank/DDBJ whole genome shotgun (WGS) entry which is preliminary data.</text>
</comment>
<sequence>MVVTGTPGARDWLANLRENHEAVVHLRNPARDLAVMGEEVTDGSSRRRIVTEAWRLQPWYAEQGYSMDDWVQDSPMVVLTPPGYGHEGDTT</sequence>
<evidence type="ECO:0000313" key="1">
    <source>
        <dbReference type="EMBL" id="TQN47737.1"/>
    </source>
</evidence>
<dbReference type="Gene3D" id="2.30.110.10">
    <property type="entry name" value="Electron Transport, Fmn-binding Protein, Chain A"/>
    <property type="match status" value="1"/>
</dbReference>
<reference evidence="1 2" key="1">
    <citation type="submission" date="2019-06" db="EMBL/GenBank/DDBJ databases">
        <title>Sequencing the genomes of 1000 actinobacteria strains.</title>
        <authorList>
            <person name="Klenk H.-P."/>
        </authorList>
    </citation>
    <scope>NUCLEOTIDE SEQUENCE [LARGE SCALE GENOMIC DNA]</scope>
    <source>
        <strain evidence="1 2">DSM 21776</strain>
    </source>
</reference>
<protein>
    <recommendedName>
        <fullName evidence="3">Nitroreductase family deazaflavin-dependent oxidoreductase</fullName>
    </recommendedName>
</protein>
<evidence type="ECO:0000313" key="2">
    <source>
        <dbReference type="Proteomes" id="UP000320085"/>
    </source>
</evidence>
<name>A0A543PUI1_9MICO</name>
<proteinExistence type="predicted"/>
<dbReference type="Proteomes" id="UP000320085">
    <property type="component" value="Unassembled WGS sequence"/>
</dbReference>
<accession>A0A543PUI1</accession>
<organism evidence="1 2">
    <name type="scientific">Humibacillus xanthopallidus</name>
    <dbReference type="NCBI Taxonomy" id="412689"/>
    <lineage>
        <taxon>Bacteria</taxon>
        <taxon>Bacillati</taxon>
        <taxon>Actinomycetota</taxon>
        <taxon>Actinomycetes</taxon>
        <taxon>Micrococcales</taxon>
        <taxon>Intrasporangiaceae</taxon>
        <taxon>Humibacillus</taxon>
    </lineage>
</organism>
<evidence type="ECO:0008006" key="3">
    <source>
        <dbReference type="Google" id="ProtNLM"/>
    </source>
</evidence>
<dbReference type="AlphaFoldDB" id="A0A543PUI1"/>